<keyword evidence="1" id="KW-0812">Transmembrane</keyword>
<reference evidence="2 3" key="1">
    <citation type="submission" date="2018-05" db="EMBL/GenBank/DDBJ databases">
        <title>Genome sequencing and assembly of the regulated plant pathogen Lachnellula willkommii and related sister species for the development of diagnostic species identification markers.</title>
        <authorList>
            <person name="Giroux E."/>
            <person name="Bilodeau G."/>
        </authorList>
    </citation>
    <scope>NUCLEOTIDE SEQUENCE [LARGE SCALE GENOMIC DNA]</scope>
    <source>
        <strain evidence="2 3">CBS 172.35</strain>
    </source>
</reference>
<evidence type="ECO:0000313" key="3">
    <source>
        <dbReference type="Proteomes" id="UP000315522"/>
    </source>
</evidence>
<keyword evidence="3" id="KW-1185">Reference proteome</keyword>
<dbReference type="Proteomes" id="UP000315522">
    <property type="component" value="Unassembled WGS sequence"/>
</dbReference>
<feature type="transmembrane region" description="Helical" evidence="1">
    <location>
        <begin position="320"/>
        <end position="346"/>
    </location>
</feature>
<comment type="caution">
    <text evidence="2">The sequence shown here is derived from an EMBL/GenBank/DDBJ whole genome shotgun (WGS) entry which is preliminary data.</text>
</comment>
<evidence type="ECO:0000256" key="1">
    <source>
        <dbReference type="SAM" id="Phobius"/>
    </source>
</evidence>
<dbReference type="EMBL" id="QGML01000484">
    <property type="protein sequence ID" value="TVY91708.1"/>
    <property type="molecule type" value="Genomic_DNA"/>
</dbReference>
<dbReference type="AlphaFoldDB" id="A0A559MFM7"/>
<proteinExistence type="predicted"/>
<keyword evidence="1" id="KW-1133">Transmembrane helix</keyword>
<sequence length="368" mass="42750">MASIYLPVTEPPGPDNEVAIIKQLWGKDIAKGQADAYRSYFRYYSTECRRLQIGISKESWLSSTMAAKTHADILFIVHTLSLESQLYRPDVRALLRHRFVNSDDLAVNRSIDFALRAWLTLNVREERFSLHTPSTPVMEWDDNTTLADFVESNFPNASPTSSVPSLQFDHAFTMASMNRLSGIEVEWTPCLADHLRFDKRRRIVRIYPFKQILLDQLETWERATEKPDTAIRTLIPRGILRETVLSLSLLFPRWDIHTDNFMLQYDQTFHLEAPFSDPHPQHLSEFSHWRNRLMELHQIFHSPPIGWTQLWTDRRNPLQWYTFWIAIVILVLTVVLGVISTVTAVMQTCFAYEALKLTRAQSLSASLD</sequence>
<protein>
    <submittedName>
        <fullName evidence="2">Uncharacterized protein</fullName>
    </submittedName>
</protein>
<name>A0A559MFM7_9HELO</name>
<evidence type="ECO:0000313" key="2">
    <source>
        <dbReference type="EMBL" id="TVY91708.1"/>
    </source>
</evidence>
<gene>
    <name evidence="2" type="ORF">LAWI1_G003483</name>
</gene>
<organism evidence="2 3">
    <name type="scientific">Lachnellula willkommii</name>
    <dbReference type="NCBI Taxonomy" id="215461"/>
    <lineage>
        <taxon>Eukaryota</taxon>
        <taxon>Fungi</taxon>
        <taxon>Dikarya</taxon>
        <taxon>Ascomycota</taxon>
        <taxon>Pezizomycotina</taxon>
        <taxon>Leotiomycetes</taxon>
        <taxon>Helotiales</taxon>
        <taxon>Lachnaceae</taxon>
        <taxon>Lachnellula</taxon>
    </lineage>
</organism>
<keyword evidence="1" id="KW-0472">Membrane</keyword>
<accession>A0A559MFM7</accession>